<protein>
    <submittedName>
        <fullName evidence="1">Uncharacterized protein</fullName>
    </submittedName>
</protein>
<dbReference type="AlphaFoldDB" id="E6VX47"/>
<proteinExistence type="predicted"/>
<dbReference type="EMBL" id="CP002431">
    <property type="protein sequence ID" value="ADU61453.1"/>
    <property type="molecule type" value="Genomic_DNA"/>
</dbReference>
<name>E6VX47_PSEA9</name>
<sequence>MASHDVRTRLEAVSQELSELVSECMDSPVRVEGTGKLSMANFFARQALEAMTARPVIPRGGLDRSLPGGDR</sequence>
<dbReference type="RefSeq" id="WP_013513390.1">
    <property type="nucleotide sequence ID" value="NC_014844.1"/>
</dbReference>
<organism evidence="1 2">
    <name type="scientific">Pseudodesulfovibrio aespoeensis (strain ATCC 700646 / DSM 10631 / Aspo-2)</name>
    <name type="common">Desulfovibrio aespoeensis</name>
    <dbReference type="NCBI Taxonomy" id="643562"/>
    <lineage>
        <taxon>Bacteria</taxon>
        <taxon>Pseudomonadati</taxon>
        <taxon>Thermodesulfobacteriota</taxon>
        <taxon>Desulfovibrionia</taxon>
        <taxon>Desulfovibrionales</taxon>
        <taxon>Desulfovibrionaceae</taxon>
    </lineage>
</organism>
<evidence type="ECO:0000313" key="2">
    <source>
        <dbReference type="Proteomes" id="UP000002191"/>
    </source>
</evidence>
<gene>
    <name evidence="1" type="ordered locus">Daes_0429</name>
</gene>
<dbReference type="HOGENOM" id="CLU_2733418_0_0_7"/>
<dbReference type="Proteomes" id="UP000002191">
    <property type="component" value="Chromosome"/>
</dbReference>
<evidence type="ECO:0000313" key="1">
    <source>
        <dbReference type="EMBL" id="ADU61453.1"/>
    </source>
</evidence>
<dbReference type="STRING" id="643562.Daes_0429"/>
<dbReference type="KEGG" id="das:Daes_0429"/>
<accession>E6VX47</accession>
<reference evidence="1 2" key="2">
    <citation type="journal article" date="2014" name="Genome Announc.">
        <title>Complete Genome Sequence of the Subsurface, Mesophilic Sulfate-Reducing Bacterium Desulfovibrio aespoeensis Aspo-2.</title>
        <authorList>
            <person name="Pedersen K."/>
            <person name="Bengtsson A."/>
            <person name="Edlund J."/>
            <person name="Rabe L."/>
            <person name="Hazen T."/>
            <person name="Chakraborty R."/>
            <person name="Goodwin L."/>
            <person name="Shapiro N."/>
        </authorList>
    </citation>
    <scope>NUCLEOTIDE SEQUENCE [LARGE SCALE GENOMIC DNA]</scope>
    <source>
        <strain evidence="2">ATCC 700646 / DSM 10631 / Aspo-2</strain>
    </source>
</reference>
<reference evidence="2" key="1">
    <citation type="submission" date="2010-12" db="EMBL/GenBank/DDBJ databases">
        <title>Complete sequence of Desulfovibrio aespoeensis Aspo-2.</title>
        <authorList>
            <consortium name="US DOE Joint Genome Institute"/>
            <person name="Lucas S."/>
            <person name="Copeland A."/>
            <person name="Lapidus A."/>
            <person name="Cheng J.-F."/>
            <person name="Goodwin L."/>
            <person name="Pitluck S."/>
            <person name="Chertkov O."/>
            <person name="Misra M."/>
            <person name="Detter J.C."/>
            <person name="Han C."/>
            <person name="Tapia R."/>
            <person name="Land M."/>
            <person name="Hauser L."/>
            <person name="Kyrpides N."/>
            <person name="Ivanova N."/>
            <person name="Ovchinnikova G."/>
            <person name="Pedersen K."/>
            <person name="Jagevall S."/>
            <person name="Hazen T."/>
            <person name="Woyke T."/>
        </authorList>
    </citation>
    <scope>NUCLEOTIDE SEQUENCE [LARGE SCALE GENOMIC DNA]</scope>
    <source>
        <strain evidence="2">ATCC 700646 / DSM 10631 / Aspo-2</strain>
    </source>
</reference>
<keyword evidence="2" id="KW-1185">Reference proteome</keyword>